<keyword evidence="2" id="KW-1185">Reference proteome</keyword>
<dbReference type="Proteomes" id="UP001519460">
    <property type="component" value="Unassembled WGS sequence"/>
</dbReference>
<organism evidence="1 2">
    <name type="scientific">Batillaria attramentaria</name>
    <dbReference type="NCBI Taxonomy" id="370345"/>
    <lineage>
        <taxon>Eukaryota</taxon>
        <taxon>Metazoa</taxon>
        <taxon>Spiralia</taxon>
        <taxon>Lophotrochozoa</taxon>
        <taxon>Mollusca</taxon>
        <taxon>Gastropoda</taxon>
        <taxon>Caenogastropoda</taxon>
        <taxon>Sorbeoconcha</taxon>
        <taxon>Cerithioidea</taxon>
        <taxon>Batillariidae</taxon>
        <taxon>Batillaria</taxon>
    </lineage>
</organism>
<evidence type="ECO:0000313" key="2">
    <source>
        <dbReference type="Proteomes" id="UP001519460"/>
    </source>
</evidence>
<dbReference type="EMBL" id="JACVVK020000089">
    <property type="protein sequence ID" value="KAK7493785.1"/>
    <property type="molecule type" value="Genomic_DNA"/>
</dbReference>
<accession>A0ABD0L375</accession>
<dbReference type="AlphaFoldDB" id="A0ABD0L375"/>
<gene>
    <name evidence="1" type="ORF">BaRGS_00014926</name>
</gene>
<evidence type="ECO:0000313" key="1">
    <source>
        <dbReference type="EMBL" id="KAK7493785.1"/>
    </source>
</evidence>
<proteinExistence type="predicted"/>
<sequence length="76" mass="8624">MGFFFSDITLDMETGPPVRDHNTKRARAAYTEHARGKTPARATHATEMPSARAPLHLAGQLSARQIWYHVQRDIKH</sequence>
<reference evidence="1 2" key="1">
    <citation type="journal article" date="2023" name="Sci. Data">
        <title>Genome assembly of the Korean intertidal mud-creeper Batillaria attramentaria.</title>
        <authorList>
            <person name="Patra A.K."/>
            <person name="Ho P.T."/>
            <person name="Jun S."/>
            <person name="Lee S.J."/>
            <person name="Kim Y."/>
            <person name="Won Y.J."/>
        </authorList>
    </citation>
    <scope>NUCLEOTIDE SEQUENCE [LARGE SCALE GENOMIC DNA]</scope>
    <source>
        <strain evidence="1">Wonlab-2016</strain>
    </source>
</reference>
<protein>
    <submittedName>
        <fullName evidence="1">Uncharacterized protein</fullName>
    </submittedName>
</protein>
<comment type="caution">
    <text evidence="1">The sequence shown here is derived from an EMBL/GenBank/DDBJ whole genome shotgun (WGS) entry which is preliminary data.</text>
</comment>
<name>A0ABD0L375_9CAEN</name>